<proteinExistence type="predicted"/>
<dbReference type="EMBL" id="ML208264">
    <property type="protein sequence ID" value="TFK75245.1"/>
    <property type="molecule type" value="Genomic_DNA"/>
</dbReference>
<evidence type="ECO:0000313" key="1">
    <source>
        <dbReference type="EMBL" id="TFK75245.1"/>
    </source>
</evidence>
<dbReference type="Proteomes" id="UP000308600">
    <property type="component" value="Unassembled WGS sequence"/>
</dbReference>
<gene>
    <name evidence="1" type="ORF">BDN72DRAFT_758355</name>
</gene>
<organism evidence="1 2">
    <name type="scientific">Pluteus cervinus</name>
    <dbReference type="NCBI Taxonomy" id="181527"/>
    <lineage>
        <taxon>Eukaryota</taxon>
        <taxon>Fungi</taxon>
        <taxon>Dikarya</taxon>
        <taxon>Basidiomycota</taxon>
        <taxon>Agaricomycotina</taxon>
        <taxon>Agaricomycetes</taxon>
        <taxon>Agaricomycetidae</taxon>
        <taxon>Agaricales</taxon>
        <taxon>Pluteineae</taxon>
        <taxon>Pluteaceae</taxon>
        <taxon>Pluteus</taxon>
    </lineage>
</organism>
<keyword evidence="2" id="KW-1185">Reference proteome</keyword>
<reference evidence="1 2" key="1">
    <citation type="journal article" date="2019" name="Nat. Ecol. Evol.">
        <title>Megaphylogeny resolves global patterns of mushroom evolution.</title>
        <authorList>
            <person name="Varga T."/>
            <person name="Krizsan K."/>
            <person name="Foldi C."/>
            <person name="Dima B."/>
            <person name="Sanchez-Garcia M."/>
            <person name="Sanchez-Ramirez S."/>
            <person name="Szollosi G.J."/>
            <person name="Szarkandi J.G."/>
            <person name="Papp V."/>
            <person name="Albert L."/>
            <person name="Andreopoulos W."/>
            <person name="Angelini C."/>
            <person name="Antonin V."/>
            <person name="Barry K.W."/>
            <person name="Bougher N.L."/>
            <person name="Buchanan P."/>
            <person name="Buyck B."/>
            <person name="Bense V."/>
            <person name="Catcheside P."/>
            <person name="Chovatia M."/>
            <person name="Cooper J."/>
            <person name="Damon W."/>
            <person name="Desjardin D."/>
            <person name="Finy P."/>
            <person name="Geml J."/>
            <person name="Haridas S."/>
            <person name="Hughes K."/>
            <person name="Justo A."/>
            <person name="Karasinski D."/>
            <person name="Kautmanova I."/>
            <person name="Kiss B."/>
            <person name="Kocsube S."/>
            <person name="Kotiranta H."/>
            <person name="LaButti K.M."/>
            <person name="Lechner B.E."/>
            <person name="Liimatainen K."/>
            <person name="Lipzen A."/>
            <person name="Lukacs Z."/>
            <person name="Mihaltcheva S."/>
            <person name="Morgado L.N."/>
            <person name="Niskanen T."/>
            <person name="Noordeloos M.E."/>
            <person name="Ohm R.A."/>
            <person name="Ortiz-Santana B."/>
            <person name="Ovrebo C."/>
            <person name="Racz N."/>
            <person name="Riley R."/>
            <person name="Savchenko A."/>
            <person name="Shiryaev A."/>
            <person name="Soop K."/>
            <person name="Spirin V."/>
            <person name="Szebenyi C."/>
            <person name="Tomsovsky M."/>
            <person name="Tulloss R.E."/>
            <person name="Uehling J."/>
            <person name="Grigoriev I.V."/>
            <person name="Vagvolgyi C."/>
            <person name="Papp T."/>
            <person name="Martin F.M."/>
            <person name="Miettinen O."/>
            <person name="Hibbett D.S."/>
            <person name="Nagy L.G."/>
        </authorList>
    </citation>
    <scope>NUCLEOTIDE SEQUENCE [LARGE SCALE GENOMIC DNA]</scope>
    <source>
        <strain evidence="1 2">NL-1719</strain>
    </source>
</reference>
<protein>
    <submittedName>
        <fullName evidence="1">General substrate transporter</fullName>
    </submittedName>
</protein>
<evidence type="ECO:0000313" key="2">
    <source>
        <dbReference type="Proteomes" id="UP000308600"/>
    </source>
</evidence>
<sequence length="555" mass="61796">MISEWTIVDFLHTGPWWKNRRLLALNLWLLLPLMTSTTNGLDMSLLNGLQILPEWQKYYGFPKGKVLGVINSAQFIGGLFALPVAPLLADGIGRRGTLFIGSLIMLCGVAVQAMSFNVPMFIAARIIVGLGIQTCTIASPLLLIELSYPTHRGKITSMYNSTWYLGSIISAWVCFAAYNHAAGSVWTWRIPTLVQALVPVVQVLSVWFMPESPRYLVSKGLQGKAAKILAQYHTKGGDEDDPLVVFELAQIRHAIRMEEEISQTTTWKTLFATPGNRKRMRIIIAISVFSQWSGNGLVSYYINLILEGVGIDDTKTKAAINGGLQVFNYIIAITAAMSVDWIGRRPLFILSNLGMLFAFSGWTVSNALYNTLGSATAAKATIPLIFLFFFFYDIAYTPMLVAYTLEILPYKTRARGFAVMSIVVMATAAFNQFVNPWAIQAIGWWYYLVYCGWLVGEFIFVVTFIVETKGRTLEETAMLFDGTQHIDDLAAMGGDAAHTRMRLNRRSALSIASTNPEKDHQHIEYHGLVLPNKSSQRFSAAVTVSDYDNETVVNR</sequence>
<name>A0ACD3BBN5_9AGAR</name>
<accession>A0ACD3BBN5</accession>